<keyword evidence="4" id="KW-0808">Transferase</keyword>
<dbReference type="Proteomes" id="UP000239434">
    <property type="component" value="Unassembled WGS sequence"/>
</dbReference>
<dbReference type="InterPro" id="IPR029063">
    <property type="entry name" value="SAM-dependent_MTases_sf"/>
</dbReference>
<dbReference type="PANTHER" id="PTHR11579:SF18">
    <property type="entry name" value="PROTEIN-L-ISOASPARTATE O-METHYLTRANSFERASE"/>
    <property type="match status" value="1"/>
</dbReference>
<dbReference type="GO" id="GO:0004719">
    <property type="term" value="F:protein-L-isoaspartate (D-aspartate) O-methyltransferase activity"/>
    <property type="evidence" value="ECO:0007669"/>
    <property type="project" value="InterPro"/>
</dbReference>
<accession>A0A2S9IL43</accession>
<dbReference type="Gene3D" id="3.40.50.150">
    <property type="entry name" value="Vaccinia Virus protein VP39"/>
    <property type="match status" value="1"/>
</dbReference>
<evidence type="ECO:0000256" key="3">
    <source>
        <dbReference type="ARBA" id="ARBA00030757"/>
    </source>
</evidence>
<dbReference type="Pfam" id="PF01135">
    <property type="entry name" value="PCMT"/>
    <property type="match status" value="1"/>
</dbReference>
<dbReference type="RefSeq" id="WP_105744488.1">
    <property type="nucleotide sequence ID" value="NZ_PVBR01000022.1"/>
</dbReference>
<gene>
    <name evidence="4" type="ORF">C5748_22320</name>
</gene>
<name>A0A2S9IL43_9HYPH</name>
<comment type="caution">
    <text evidence="4">The sequence shown here is derived from an EMBL/GenBank/DDBJ whole genome shotgun (WGS) entry which is preliminary data.</text>
</comment>
<dbReference type="GO" id="GO:0005737">
    <property type="term" value="C:cytoplasm"/>
    <property type="evidence" value="ECO:0007669"/>
    <property type="project" value="TreeGrafter"/>
</dbReference>
<keyword evidence="5" id="KW-1185">Reference proteome</keyword>
<proteinExistence type="inferred from homology"/>
<dbReference type="InterPro" id="IPR000682">
    <property type="entry name" value="PCMT"/>
</dbReference>
<evidence type="ECO:0000256" key="1">
    <source>
        <dbReference type="ARBA" id="ARBA00005369"/>
    </source>
</evidence>
<evidence type="ECO:0000313" key="5">
    <source>
        <dbReference type="Proteomes" id="UP000239434"/>
    </source>
</evidence>
<dbReference type="PANTHER" id="PTHR11579">
    <property type="entry name" value="PROTEIN-L-ISOASPARTATE O-METHYLTRANSFERASE"/>
    <property type="match status" value="1"/>
</dbReference>
<dbReference type="AlphaFoldDB" id="A0A2S9IL43"/>
<organism evidence="4 5">
    <name type="scientific">Phyllobacterium phragmitis</name>
    <dbReference type="NCBI Taxonomy" id="2670329"/>
    <lineage>
        <taxon>Bacteria</taxon>
        <taxon>Pseudomonadati</taxon>
        <taxon>Pseudomonadota</taxon>
        <taxon>Alphaproteobacteria</taxon>
        <taxon>Hyphomicrobiales</taxon>
        <taxon>Phyllobacteriaceae</taxon>
        <taxon>Phyllobacterium</taxon>
    </lineage>
</organism>
<protein>
    <recommendedName>
        <fullName evidence="2">Protein-L-isoaspartate O-methyltransferase</fullName>
    </recommendedName>
    <alternativeName>
        <fullName evidence="3">Protein L-isoaspartyl methyltransferase</fullName>
    </alternativeName>
</protein>
<keyword evidence="4" id="KW-0489">Methyltransferase</keyword>
<dbReference type="SUPFAM" id="SSF53335">
    <property type="entry name" value="S-adenosyl-L-methionine-dependent methyltransferases"/>
    <property type="match status" value="1"/>
</dbReference>
<reference evidence="4 5" key="1">
    <citation type="submission" date="2018-02" db="EMBL/GenBank/DDBJ databases">
        <title>The draft genome of Phyllobacterium sp. 1N-3.</title>
        <authorList>
            <person name="Liu L."/>
            <person name="Li L."/>
            <person name="Zhang X."/>
            <person name="Wang T."/>
            <person name="Liang L."/>
        </authorList>
    </citation>
    <scope>NUCLEOTIDE SEQUENCE [LARGE SCALE GENOMIC DNA]</scope>
    <source>
        <strain evidence="4 5">1N-3</strain>
    </source>
</reference>
<comment type="similarity">
    <text evidence="1">Belongs to the methyltransferase superfamily. L-isoaspartyl/D-aspartyl protein methyltransferase family.</text>
</comment>
<dbReference type="EMBL" id="PVBR01000022">
    <property type="protein sequence ID" value="PRD41247.1"/>
    <property type="molecule type" value="Genomic_DNA"/>
</dbReference>
<sequence>MTADFNDLRIKMVDNQIRTTDVTNAVVLDAFLAVPREEFVPPAWRALAYIDEDILVKPASPTGEAARYLMEPSPFAKLVQLAAIEPGDVVLDIGTATGYSAAVLSKLASSIIAVESDSELAAQATEKLSELGYDNVVIVTAPMTGGYPSEAPYDVIVLEGAVDFVPDALFDQLKDGGRLVAVEGLGNAGVAKLYVKDEGIASGRRAFNLAVKPLAGFERKPQFEF</sequence>
<evidence type="ECO:0000313" key="4">
    <source>
        <dbReference type="EMBL" id="PRD41247.1"/>
    </source>
</evidence>
<dbReference type="GO" id="GO:0032259">
    <property type="term" value="P:methylation"/>
    <property type="evidence" value="ECO:0007669"/>
    <property type="project" value="UniProtKB-KW"/>
</dbReference>
<dbReference type="CDD" id="cd02440">
    <property type="entry name" value="AdoMet_MTases"/>
    <property type="match status" value="1"/>
</dbReference>
<evidence type="ECO:0000256" key="2">
    <source>
        <dbReference type="ARBA" id="ARBA00013346"/>
    </source>
</evidence>